<dbReference type="AlphaFoldDB" id="A0A0N4VP95"/>
<dbReference type="GO" id="GO:0006004">
    <property type="term" value="P:fucose metabolic process"/>
    <property type="evidence" value="ECO:0007669"/>
    <property type="project" value="TreeGrafter"/>
</dbReference>
<keyword evidence="3" id="KW-0732">Signal</keyword>
<protein>
    <recommendedName>
        <fullName evidence="2">alpha-L-fucosidase</fullName>
        <ecNumber evidence="2">3.2.1.51</ecNumber>
    </recommendedName>
</protein>
<evidence type="ECO:0000256" key="2">
    <source>
        <dbReference type="ARBA" id="ARBA00012662"/>
    </source>
</evidence>
<dbReference type="PANTHER" id="PTHR10030">
    <property type="entry name" value="ALPHA-L-FUCOSIDASE"/>
    <property type="match status" value="1"/>
</dbReference>
<dbReference type="EC" id="3.2.1.51" evidence="2"/>
<dbReference type="Gene3D" id="3.20.20.80">
    <property type="entry name" value="Glycosidases"/>
    <property type="match status" value="1"/>
</dbReference>
<organism evidence="7">
    <name type="scientific">Enterobius vermicularis</name>
    <name type="common">Human pinworm</name>
    <dbReference type="NCBI Taxonomy" id="51028"/>
    <lineage>
        <taxon>Eukaryota</taxon>
        <taxon>Metazoa</taxon>
        <taxon>Ecdysozoa</taxon>
        <taxon>Nematoda</taxon>
        <taxon>Chromadorea</taxon>
        <taxon>Rhabditida</taxon>
        <taxon>Spirurina</taxon>
        <taxon>Oxyuridomorpha</taxon>
        <taxon>Oxyuroidea</taxon>
        <taxon>Oxyuridae</taxon>
        <taxon>Enterobius</taxon>
    </lineage>
</organism>
<accession>A0A0N4VP95</accession>
<keyword evidence="4" id="KW-0378">Hydrolase</keyword>
<keyword evidence="5" id="KW-0326">Glycosidase</keyword>
<dbReference type="SUPFAM" id="SSF51445">
    <property type="entry name" value="(Trans)glycosidases"/>
    <property type="match status" value="1"/>
</dbReference>
<reference evidence="7" key="1">
    <citation type="submission" date="2017-02" db="UniProtKB">
        <authorList>
            <consortium name="WormBaseParasite"/>
        </authorList>
    </citation>
    <scope>IDENTIFICATION</scope>
</reference>
<dbReference type="InterPro" id="IPR000933">
    <property type="entry name" value="Glyco_hydro_29"/>
</dbReference>
<evidence type="ECO:0000259" key="6">
    <source>
        <dbReference type="Pfam" id="PF01120"/>
    </source>
</evidence>
<evidence type="ECO:0000256" key="4">
    <source>
        <dbReference type="ARBA" id="ARBA00022801"/>
    </source>
</evidence>
<dbReference type="GO" id="GO:0016139">
    <property type="term" value="P:glycoside catabolic process"/>
    <property type="evidence" value="ECO:0007669"/>
    <property type="project" value="TreeGrafter"/>
</dbReference>
<dbReference type="GO" id="GO:0004560">
    <property type="term" value="F:alpha-L-fucosidase activity"/>
    <property type="evidence" value="ECO:0007669"/>
    <property type="project" value="UniProtKB-EC"/>
</dbReference>
<evidence type="ECO:0000313" key="7">
    <source>
        <dbReference type="WBParaSite" id="EVEC_0001282201-mRNA-1"/>
    </source>
</evidence>
<dbReference type="PANTHER" id="PTHR10030:SF37">
    <property type="entry name" value="ALPHA-L-FUCOSIDASE-RELATED"/>
    <property type="match status" value="1"/>
</dbReference>
<proteinExistence type="inferred from homology"/>
<name>A0A0N4VP95_ENTVE</name>
<evidence type="ECO:0000256" key="3">
    <source>
        <dbReference type="ARBA" id="ARBA00022729"/>
    </source>
</evidence>
<dbReference type="Pfam" id="PF01120">
    <property type="entry name" value="Alpha_L_fucos"/>
    <property type="match status" value="1"/>
</dbReference>
<evidence type="ECO:0000256" key="5">
    <source>
        <dbReference type="ARBA" id="ARBA00023295"/>
    </source>
</evidence>
<dbReference type="WBParaSite" id="EVEC_0001282201-mRNA-1">
    <property type="protein sequence ID" value="EVEC_0001282201-mRNA-1"/>
    <property type="gene ID" value="EVEC_0001282201"/>
</dbReference>
<evidence type="ECO:0000256" key="1">
    <source>
        <dbReference type="ARBA" id="ARBA00007951"/>
    </source>
</evidence>
<dbReference type="InterPro" id="IPR057739">
    <property type="entry name" value="Glyco_hydro_29_N"/>
</dbReference>
<dbReference type="InterPro" id="IPR017853">
    <property type="entry name" value="GH"/>
</dbReference>
<sequence>LNSVEWWCGPTVVYIAAFEKHRCVLYLEETSGESTSKCCLRPFSDGIFLSLRMYFLLLLLGNVCIVGRSKSGAEIARYEPSWESLDARPIPKWYNEAKLGIFTHWGVYSVPAFRSEWIWYYWKGPHPDRDVENYIEKNFGSGATYAEFASKRGNYDCGKIGKKINVPLPTPVSKIVWNHRKFIAVLRSIFRRNELEN</sequence>
<dbReference type="GO" id="GO:0005764">
    <property type="term" value="C:lysosome"/>
    <property type="evidence" value="ECO:0007669"/>
    <property type="project" value="TreeGrafter"/>
</dbReference>
<comment type="similarity">
    <text evidence="1">Belongs to the glycosyl hydrolase 29 family.</text>
</comment>
<feature type="domain" description="Glycoside hydrolase family 29 N-terminal" evidence="6">
    <location>
        <begin position="72"/>
        <end position="150"/>
    </location>
</feature>
<dbReference type="SMART" id="SM00812">
    <property type="entry name" value="Alpha_L_fucos"/>
    <property type="match status" value="1"/>
</dbReference>